<dbReference type="AlphaFoldDB" id="A0A7Y0L6Z8"/>
<keyword evidence="11" id="KW-1185">Reference proteome</keyword>
<sequence length="295" mass="31951">MWIIDPNGEVQAAGVQADQAILDQLSMEAVRVLQSGKASGEFSPGGDQWIRLFPLDSDAFSGVVGVWEDKSDHESLKLEVMSIAHDINNLLAVAQGHLEMMQLDSDGESTSAREALWMLERAGDLVRGLGLLGGSSRKEKTRATDLSNVLSHLSTWLSKTSYVPTLDIDAGEVWVAMDRGDCIEVFQNLLQNACEAMPKGGPVTVQVRTQRKEVTVSIRDSGPGVPSDRLGKIFSPHFTTKQSGQGLGLYRTRVLVEQYGGQIRVVSVPQKGSTCIVTLPMANDADIIRSSRTTG</sequence>
<dbReference type="SUPFAM" id="SSF55874">
    <property type="entry name" value="ATPase domain of HSP90 chaperone/DNA topoisomerase II/histidine kinase"/>
    <property type="match status" value="1"/>
</dbReference>
<dbReference type="InterPro" id="IPR036890">
    <property type="entry name" value="HATPase_C_sf"/>
</dbReference>
<keyword evidence="4" id="KW-0808">Transferase</keyword>
<dbReference type="GO" id="GO:0005524">
    <property type="term" value="F:ATP binding"/>
    <property type="evidence" value="ECO:0007669"/>
    <property type="project" value="UniProtKB-KW"/>
</dbReference>
<comment type="caution">
    <text evidence="10">The sequence shown here is derived from an EMBL/GenBank/DDBJ whole genome shotgun (WGS) entry which is preliminary data.</text>
</comment>
<accession>A0A7Y0L6Z8</accession>
<evidence type="ECO:0000259" key="9">
    <source>
        <dbReference type="PROSITE" id="PS50109"/>
    </source>
</evidence>
<dbReference type="Pfam" id="PF02518">
    <property type="entry name" value="HATPase_c"/>
    <property type="match status" value="1"/>
</dbReference>
<evidence type="ECO:0000256" key="5">
    <source>
        <dbReference type="ARBA" id="ARBA00022741"/>
    </source>
</evidence>
<keyword evidence="5" id="KW-0547">Nucleotide-binding</keyword>
<evidence type="ECO:0000256" key="7">
    <source>
        <dbReference type="ARBA" id="ARBA00022840"/>
    </source>
</evidence>
<protein>
    <recommendedName>
        <fullName evidence="2">histidine kinase</fullName>
        <ecNumber evidence="2">2.7.13.3</ecNumber>
    </recommendedName>
</protein>
<dbReference type="InterPro" id="IPR004358">
    <property type="entry name" value="Sig_transdc_His_kin-like_C"/>
</dbReference>
<proteinExistence type="predicted"/>
<evidence type="ECO:0000256" key="3">
    <source>
        <dbReference type="ARBA" id="ARBA00022553"/>
    </source>
</evidence>
<keyword evidence="3" id="KW-0597">Phosphoprotein</keyword>
<reference evidence="10 11" key="1">
    <citation type="submission" date="2020-04" db="EMBL/GenBank/DDBJ databases">
        <authorList>
            <person name="Zhang R."/>
            <person name="Schippers A."/>
        </authorList>
    </citation>
    <scope>NUCLEOTIDE SEQUENCE [LARGE SCALE GENOMIC DNA]</scope>
    <source>
        <strain evidence="10 11">DSM 109850</strain>
    </source>
</reference>
<dbReference type="EC" id="2.7.13.3" evidence="2"/>
<dbReference type="RefSeq" id="WP_169102629.1">
    <property type="nucleotide sequence ID" value="NZ_JABBVZ010000114.1"/>
</dbReference>
<dbReference type="Proteomes" id="UP000533476">
    <property type="component" value="Unassembled WGS sequence"/>
</dbReference>
<keyword evidence="7" id="KW-0067">ATP-binding</keyword>
<dbReference type="InterPro" id="IPR003594">
    <property type="entry name" value="HATPase_dom"/>
</dbReference>
<evidence type="ECO:0000256" key="6">
    <source>
        <dbReference type="ARBA" id="ARBA00022777"/>
    </source>
</evidence>
<evidence type="ECO:0000256" key="2">
    <source>
        <dbReference type="ARBA" id="ARBA00012438"/>
    </source>
</evidence>
<evidence type="ECO:0000256" key="1">
    <source>
        <dbReference type="ARBA" id="ARBA00000085"/>
    </source>
</evidence>
<organism evidence="10 11">
    <name type="scientific">Sulfobacillus harzensis</name>
    <dbReference type="NCBI Taxonomy" id="2729629"/>
    <lineage>
        <taxon>Bacteria</taxon>
        <taxon>Bacillati</taxon>
        <taxon>Bacillota</taxon>
        <taxon>Clostridia</taxon>
        <taxon>Eubacteriales</taxon>
        <taxon>Clostridiales Family XVII. Incertae Sedis</taxon>
        <taxon>Sulfobacillus</taxon>
    </lineage>
</organism>
<evidence type="ECO:0000313" key="10">
    <source>
        <dbReference type="EMBL" id="NMP24479.1"/>
    </source>
</evidence>
<dbReference type="GO" id="GO:0000160">
    <property type="term" value="P:phosphorelay signal transduction system"/>
    <property type="evidence" value="ECO:0007669"/>
    <property type="project" value="UniProtKB-KW"/>
</dbReference>
<dbReference type="Gene3D" id="3.30.565.10">
    <property type="entry name" value="Histidine kinase-like ATPase, C-terminal domain"/>
    <property type="match status" value="1"/>
</dbReference>
<comment type="catalytic activity">
    <reaction evidence="1">
        <text>ATP + protein L-histidine = ADP + protein N-phospho-L-histidine.</text>
        <dbReference type="EC" id="2.7.13.3"/>
    </reaction>
</comment>
<evidence type="ECO:0000256" key="8">
    <source>
        <dbReference type="ARBA" id="ARBA00023012"/>
    </source>
</evidence>
<keyword evidence="8" id="KW-0902">Two-component regulatory system</keyword>
<keyword evidence="6 10" id="KW-0418">Kinase</keyword>
<evidence type="ECO:0000256" key="4">
    <source>
        <dbReference type="ARBA" id="ARBA00022679"/>
    </source>
</evidence>
<dbReference type="EMBL" id="JABBVZ010000114">
    <property type="protein sequence ID" value="NMP24479.1"/>
    <property type="molecule type" value="Genomic_DNA"/>
</dbReference>
<dbReference type="PANTHER" id="PTHR43065">
    <property type="entry name" value="SENSOR HISTIDINE KINASE"/>
    <property type="match status" value="1"/>
</dbReference>
<dbReference type="SMART" id="SM00387">
    <property type="entry name" value="HATPase_c"/>
    <property type="match status" value="1"/>
</dbReference>
<dbReference type="PRINTS" id="PR00344">
    <property type="entry name" value="BCTRLSENSOR"/>
</dbReference>
<name>A0A7Y0L6Z8_9FIRM</name>
<gene>
    <name evidence="10" type="ORF">HIJ39_19340</name>
</gene>
<dbReference type="PROSITE" id="PS50109">
    <property type="entry name" value="HIS_KIN"/>
    <property type="match status" value="1"/>
</dbReference>
<feature type="domain" description="Histidine kinase" evidence="9">
    <location>
        <begin position="82"/>
        <end position="283"/>
    </location>
</feature>
<evidence type="ECO:0000313" key="11">
    <source>
        <dbReference type="Proteomes" id="UP000533476"/>
    </source>
</evidence>
<dbReference type="GO" id="GO:0004673">
    <property type="term" value="F:protein histidine kinase activity"/>
    <property type="evidence" value="ECO:0007669"/>
    <property type="project" value="UniProtKB-EC"/>
</dbReference>
<dbReference type="InterPro" id="IPR005467">
    <property type="entry name" value="His_kinase_dom"/>
</dbReference>
<dbReference type="PANTHER" id="PTHR43065:SF10">
    <property type="entry name" value="PEROXIDE STRESS-ACTIVATED HISTIDINE KINASE MAK3"/>
    <property type="match status" value="1"/>
</dbReference>